<feature type="binding site" evidence="8">
    <location>
        <position position="126"/>
    </location>
    <ligand>
        <name>Fe cation</name>
        <dbReference type="ChEBI" id="CHEBI:24875"/>
    </ligand>
</feature>
<dbReference type="InterPro" id="IPR022450">
    <property type="entry name" value="TsaD"/>
</dbReference>
<feature type="binding site" evidence="8">
    <location>
        <position position="178"/>
    </location>
    <ligand>
        <name>substrate</name>
    </ligand>
</feature>
<dbReference type="NCBIfam" id="TIGR00329">
    <property type="entry name" value="gcp_kae1"/>
    <property type="match status" value="1"/>
</dbReference>
<gene>
    <name evidence="8" type="primary">tsaD</name>
    <name evidence="10" type="ORF">ALO_08730</name>
</gene>
<dbReference type="SUPFAM" id="SSF53067">
    <property type="entry name" value="Actin-like ATPase domain"/>
    <property type="match status" value="2"/>
</dbReference>
<dbReference type="EC" id="2.3.1.234" evidence="8"/>
<evidence type="ECO:0000256" key="6">
    <source>
        <dbReference type="ARBA" id="ARBA00023315"/>
    </source>
</evidence>
<comment type="subcellular location">
    <subcellularLocation>
        <location evidence="8">Cytoplasm</location>
    </subcellularLocation>
</comment>
<dbReference type="GO" id="GO:0005737">
    <property type="term" value="C:cytoplasm"/>
    <property type="evidence" value="ECO:0007669"/>
    <property type="project" value="UniProtKB-SubCell"/>
</dbReference>
<feature type="binding site" evidence="8">
    <location>
        <position position="313"/>
    </location>
    <ligand>
        <name>Fe cation</name>
        <dbReference type="ChEBI" id="CHEBI:24875"/>
    </ligand>
</feature>
<comment type="cofactor">
    <cofactor evidence="8">
        <name>Fe(2+)</name>
        <dbReference type="ChEBI" id="CHEBI:29033"/>
    </cofactor>
    <text evidence="8">Binds 1 Fe(2+) ion per subunit.</text>
</comment>
<dbReference type="eggNOG" id="COG0533">
    <property type="taxonomic scope" value="Bacteria"/>
</dbReference>
<dbReference type="FunFam" id="3.30.420.40:FF:000040">
    <property type="entry name" value="tRNA N6-adenosine threonylcarbamoyltransferase"/>
    <property type="match status" value="1"/>
</dbReference>
<dbReference type="EMBL" id="AFGF01000066">
    <property type="protein sequence ID" value="EGO64280.1"/>
    <property type="molecule type" value="Genomic_DNA"/>
</dbReference>
<keyword evidence="3 8" id="KW-0819">tRNA processing</keyword>
<dbReference type="CDD" id="cd24133">
    <property type="entry name" value="ASKHA_NBD_TsaD_bac"/>
    <property type="match status" value="1"/>
</dbReference>
<feature type="binding site" evidence="8">
    <location>
        <position position="285"/>
    </location>
    <ligand>
        <name>substrate</name>
    </ligand>
</feature>
<dbReference type="OrthoDB" id="9806197at2"/>
<dbReference type="PANTHER" id="PTHR11735:SF6">
    <property type="entry name" value="TRNA N6-ADENOSINE THREONYLCARBAMOYLTRANSFERASE, MITOCHONDRIAL"/>
    <property type="match status" value="1"/>
</dbReference>
<dbReference type="InterPro" id="IPR000905">
    <property type="entry name" value="Gcp-like_dom"/>
</dbReference>
<keyword evidence="2 8" id="KW-0808">Transferase</keyword>
<keyword evidence="1 8" id="KW-0963">Cytoplasm</keyword>
<keyword evidence="11" id="KW-1185">Reference proteome</keyword>
<keyword evidence="5 8" id="KW-0408">Iron</keyword>
<comment type="caution">
    <text evidence="10">The sequence shown here is derived from an EMBL/GenBank/DDBJ whole genome shotgun (WGS) entry which is preliminary data.</text>
</comment>
<evidence type="ECO:0000313" key="10">
    <source>
        <dbReference type="EMBL" id="EGO64280.1"/>
    </source>
</evidence>
<feature type="binding site" evidence="8">
    <location>
        <begin position="145"/>
        <end position="149"/>
    </location>
    <ligand>
        <name>substrate</name>
    </ligand>
</feature>
<dbReference type="PRINTS" id="PR00789">
    <property type="entry name" value="OSIALOPTASE"/>
</dbReference>
<dbReference type="Pfam" id="PF00814">
    <property type="entry name" value="TsaD"/>
    <property type="match status" value="1"/>
</dbReference>
<dbReference type="STRING" id="1009370.ALO_08730"/>
<sequence length="347" mass="36431">MANEKPPAALGQLVLGIETSCDETSASVVAGGRTILSNVISSQVPIFQRFGGVVPEIASRKHIENVMGVIDQALGEAGIGLDDIHGVGVTYGPGLVGALLVGVAAAKTLAFAKELPLLGVNHLEGHIFANFLAHKDLTPPFVALVVSGGHTSLVHVKDYNQFQLLGQTRDDAAGEAFDKVARVMGLPYPGGPEIDRLAKDGDPTAVAFPRALHGQNNFEFSFSGLKSAVLNYLNQVKQKGETVSLPDVAASFQAAVIDILTEKTLQAVQVTGASTVCLAGGVAANSRLRAELTVRCQERAIGFYYPPPVLCTDNAAMIACRAHYKQQAGLCSNFHLNAIPGLRLGES</sequence>
<comment type="function">
    <text evidence="8">Required for the formation of a threonylcarbamoyl group on adenosine at position 37 (t(6)A37) in tRNAs that read codons beginning with adenine. Is involved in the transfer of the threonylcarbamoyl moiety of threonylcarbamoyl-AMP (TC-AMP) to the N6 group of A37, together with TsaE and TsaB. TsaD likely plays a direct catalytic role in this reaction.</text>
</comment>
<keyword evidence="6 8" id="KW-0012">Acyltransferase</keyword>
<dbReference type="PANTHER" id="PTHR11735">
    <property type="entry name" value="TRNA N6-ADENOSINE THREONYLCARBAMOYLTRANSFERASE"/>
    <property type="match status" value="1"/>
</dbReference>
<evidence type="ECO:0000256" key="1">
    <source>
        <dbReference type="ARBA" id="ARBA00022490"/>
    </source>
</evidence>
<reference evidence="10 11" key="1">
    <citation type="journal article" date="2011" name="EMBO J.">
        <title>Structural diversity of bacterial flagellar motors.</title>
        <authorList>
            <person name="Chen S."/>
            <person name="Beeby M."/>
            <person name="Murphy G.E."/>
            <person name="Leadbetter J.R."/>
            <person name="Hendrixson D.R."/>
            <person name="Briegel A."/>
            <person name="Li Z."/>
            <person name="Shi J."/>
            <person name="Tocheva E.I."/>
            <person name="Muller A."/>
            <person name="Dobro M.J."/>
            <person name="Jensen G.J."/>
        </authorList>
    </citation>
    <scope>NUCLEOTIDE SEQUENCE [LARGE SCALE GENOMIC DNA]</scope>
    <source>
        <strain evidence="10 11">DSM 6540</strain>
    </source>
</reference>
<dbReference type="GO" id="GO:0002949">
    <property type="term" value="P:tRNA threonylcarbamoyladenosine modification"/>
    <property type="evidence" value="ECO:0007669"/>
    <property type="project" value="UniProtKB-UniRule"/>
</dbReference>
<evidence type="ECO:0000256" key="4">
    <source>
        <dbReference type="ARBA" id="ARBA00022723"/>
    </source>
</evidence>
<evidence type="ECO:0000256" key="3">
    <source>
        <dbReference type="ARBA" id="ARBA00022694"/>
    </source>
</evidence>
<keyword evidence="4 8" id="KW-0479">Metal-binding</keyword>
<feature type="binding site" evidence="8">
    <location>
        <position position="191"/>
    </location>
    <ligand>
        <name>substrate</name>
    </ligand>
</feature>
<comment type="similarity">
    <text evidence="8">Belongs to the KAE1 / TsaD family.</text>
</comment>
<evidence type="ECO:0000256" key="7">
    <source>
        <dbReference type="ARBA" id="ARBA00048117"/>
    </source>
</evidence>
<proteinExistence type="inferred from homology"/>
<name>F7NI48_9FIRM</name>
<dbReference type="GO" id="GO:0005506">
    <property type="term" value="F:iron ion binding"/>
    <property type="evidence" value="ECO:0007669"/>
    <property type="project" value="UniProtKB-UniRule"/>
</dbReference>
<accession>F7NI48</accession>
<dbReference type="AlphaFoldDB" id="F7NI48"/>
<evidence type="ECO:0000256" key="2">
    <source>
        <dbReference type="ARBA" id="ARBA00022679"/>
    </source>
</evidence>
<evidence type="ECO:0000313" key="11">
    <source>
        <dbReference type="Proteomes" id="UP000003240"/>
    </source>
</evidence>
<feature type="binding site" evidence="8">
    <location>
        <position position="122"/>
    </location>
    <ligand>
        <name>Fe cation</name>
        <dbReference type="ChEBI" id="CHEBI:24875"/>
    </ligand>
</feature>
<feature type="binding site" evidence="8">
    <location>
        <position position="195"/>
    </location>
    <ligand>
        <name>substrate</name>
    </ligand>
</feature>
<dbReference type="InterPro" id="IPR017861">
    <property type="entry name" value="KAE1/TsaD"/>
</dbReference>
<dbReference type="Proteomes" id="UP000003240">
    <property type="component" value="Unassembled WGS sequence"/>
</dbReference>
<organism evidence="10 11">
    <name type="scientific">Acetonema longum DSM 6540</name>
    <dbReference type="NCBI Taxonomy" id="1009370"/>
    <lineage>
        <taxon>Bacteria</taxon>
        <taxon>Bacillati</taxon>
        <taxon>Bacillota</taxon>
        <taxon>Negativicutes</taxon>
        <taxon>Acetonemataceae</taxon>
        <taxon>Acetonema</taxon>
    </lineage>
</organism>
<evidence type="ECO:0000256" key="5">
    <source>
        <dbReference type="ARBA" id="ARBA00023004"/>
    </source>
</evidence>
<dbReference type="GO" id="GO:0061711">
    <property type="term" value="F:tRNA N(6)-L-threonylcarbamoyladenine synthase activity"/>
    <property type="evidence" value="ECO:0007669"/>
    <property type="project" value="UniProtKB-EC"/>
</dbReference>
<feature type="domain" description="Gcp-like" evidence="9">
    <location>
        <begin position="34"/>
        <end position="319"/>
    </location>
</feature>
<dbReference type="NCBIfam" id="TIGR03723">
    <property type="entry name" value="T6A_TsaD_YgjD"/>
    <property type="match status" value="1"/>
</dbReference>
<dbReference type="HAMAP" id="MF_01445">
    <property type="entry name" value="TsaD"/>
    <property type="match status" value="1"/>
</dbReference>
<dbReference type="Gene3D" id="3.30.420.40">
    <property type="match status" value="2"/>
</dbReference>
<comment type="catalytic activity">
    <reaction evidence="7 8">
        <text>L-threonylcarbamoyladenylate + adenosine(37) in tRNA = N(6)-L-threonylcarbamoyladenosine(37) in tRNA + AMP + H(+)</text>
        <dbReference type="Rhea" id="RHEA:37059"/>
        <dbReference type="Rhea" id="RHEA-COMP:10162"/>
        <dbReference type="Rhea" id="RHEA-COMP:10163"/>
        <dbReference type="ChEBI" id="CHEBI:15378"/>
        <dbReference type="ChEBI" id="CHEBI:73682"/>
        <dbReference type="ChEBI" id="CHEBI:74411"/>
        <dbReference type="ChEBI" id="CHEBI:74418"/>
        <dbReference type="ChEBI" id="CHEBI:456215"/>
        <dbReference type="EC" id="2.3.1.234"/>
    </reaction>
</comment>
<evidence type="ECO:0000256" key="8">
    <source>
        <dbReference type="HAMAP-Rule" id="MF_01445"/>
    </source>
</evidence>
<dbReference type="RefSeq" id="WP_004094736.1">
    <property type="nucleotide sequence ID" value="NZ_AFGF01000066.1"/>
</dbReference>
<dbReference type="InterPro" id="IPR043129">
    <property type="entry name" value="ATPase_NBD"/>
</dbReference>
<evidence type="ECO:0000259" key="9">
    <source>
        <dbReference type="Pfam" id="PF00814"/>
    </source>
</evidence>
<protein>
    <recommendedName>
        <fullName evidence="8">tRNA N6-adenosine threonylcarbamoyltransferase</fullName>
        <ecNumber evidence="8">2.3.1.234</ecNumber>
    </recommendedName>
    <alternativeName>
        <fullName evidence="8">N6-L-threonylcarbamoyladenine synthase</fullName>
        <shortName evidence="8">t(6)A synthase</shortName>
    </alternativeName>
    <alternativeName>
        <fullName evidence="8">t(6)A37 threonylcarbamoyladenosine biosynthesis protein TsaD</fullName>
    </alternativeName>
    <alternativeName>
        <fullName evidence="8">tRNA threonylcarbamoyladenosine biosynthesis protein TsaD</fullName>
    </alternativeName>
</protein>